<protein>
    <recommendedName>
        <fullName evidence="3">Carboxymuconolactone decarboxylase-like domain-containing protein</fullName>
    </recommendedName>
</protein>
<proteinExistence type="predicted"/>
<dbReference type="Gene3D" id="1.20.1290.10">
    <property type="entry name" value="AhpD-like"/>
    <property type="match status" value="1"/>
</dbReference>
<evidence type="ECO:0008006" key="3">
    <source>
        <dbReference type="Google" id="ProtNLM"/>
    </source>
</evidence>
<dbReference type="AlphaFoldDB" id="A0A1Z4LJF7"/>
<dbReference type="SUPFAM" id="SSF69118">
    <property type="entry name" value="AhpD-like"/>
    <property type="match status" value="1"/>
</dbReference>
<dbReference type="Proteomes" id="UP000218418">
    <property type="component" value="Chromosome"/>
</dbReference>
<reference evidence="1 2" key="1">
    <citation type="submission" date="2017-06" db="EMBL/GenBank/DDBJ databases">
        <title>Genome sequencing of cyanobaciteial culture collection at National Institute for Environmental Studies (NIES).</title>
        <authorList>
            <person name="Hirose Y."/>
            <person name="Shimura Y."/>
            <person name="Fujisawa T."/>
            <person name="Nakamura Y."/>
            <person name="Kawachi M."/>
        </authorList>
    </citation>
    <scope>NUCLEOTIDE SEQUENCE [LARGE SCALE GENOMIC DNA]</scope>
    <source>
        <strain evidence="1 2">NIES-267</strain>
    </source>
</reference>
<dbReference type="EMBL" id="AP018227">
    <property type="protein sequence ID" value="BAY81366.1"/>
    <property type="molecule type" value="Genomic_DNA"/>
</dbReference>
<evidence type="ECO:0000313" key="1">
    <source>
        <dbReference type="EMBL" id="BAY81366.1"/>
    </source>
</evidence>
<name>A0A1Z4LJF7_9CYAN</name>
<dbReference type="InterPro" id="IPR029032">
    <property type="entry name" value="AhpD-like"/>
</dbReference>
<dbReference type="OrthoDB" id="9801997at2"/>
<evidence type="ECO:0000313" key="2">
    <source>
        <dbReference type="Proteomes" id="UP000218418"/>
    </source>
</evidence>
<organism evidence="1 2">
    <name type="scientific">Calothrix parasitica NIES-267</name>
    <dbReference type="NCBI Taxonomy" id="1973488"/>
    <lineage>
        <taxon>Bacteria</taxon>
        <taxon>Bacillati</taxon>
        <taxon>Cyanobacteriota</taxon>
        <taxon>Cyanophyceae</taxon>
        <taxon>Nostocales</taxon>
        <taxon>Calotrichaceae</taxon>
        <taxon>Calothrix</taxon>
    </lineage>
</organism>
<keyword evidence="2" id="KW-1185">Reference proteome</keyword>
<gene>
    <name evidence="1" type="ORF">NIES267_08420</name>
</gene>
<accession>A0A1Z4LJF7</accession>
<sequence length="432" mass="47792">MKTLKTLANQLLPSSVDFSRLHQEYSPLLNLVKLLIGVIPNCDPILEIWPVGFRTYNLLVPNLLNLPISLIDTKSNKALLGLAMYSASQTAQCAYCTAHCCSFALRRGLSPDVFQGNTSPKEKAVIALGEALSVIPANVPNNLISELRTHFNDTELEQFALSIGLMGFLNKFMDAVGIELEVDSINDVSHILSSTSWTPGKHRDENNSLDVSPNIVPTDSLKTYLRVFLQAPVAIRIERRWTNGIPDNSINAQAYLKNIVGYDFPLLKNIKSSRVVRALTTVLRDNLDSHTSEIGLNTKALCGLIFAATVKNNYLIQESITLAKLFNPDFSETAIETIKNIADLSIPIEKNESEKQLNNIITDLNCSQKSAAAFIFTRAISNSPADVNETILSEISPILSPGELVELNVWISIQQLMHRLERYYSAIENPSP</sequence>